<protein>
    <submittedName>
        <fullName evidence="9">ABC transporter permease</fullName>
    </submittedName>
</protein>
<dbReference type="RefSeq" id="WP_011791247.1">
    <property type="nucleotide sequence ID" value="NZ_BMPK01000007.1"/>
</dbReference>
<dbReference type="InterPro" id="IPR051449">
    <property type="entry name" value="ABC-2_transporter_component"/>
</dbReference>
<feature type="transmembrane region" description="Helical" evidence="7">
    <location>
        <begin position="263"/>
        <end position="285"/>
    </location>
</feature>
<evidence type="ECO:0000313" key="10">
    <source>
        <dbReference type="Proteomes" id="UP000827084"/>
    </source>
</evidence>
<evidence type="ECO:0000256" key="7">
    <source>
        <dbReference type="SAM" id="Phobius"/>
    </source>
</evidence>
<evidence type="ECO:0000256" key="1">
    <source>
        <dbReference type="ARBA" id="ARBA00004651"/>
    </source>
</evidence>
<organism evidence="9 10">
    <name type="scientific">Shewanella putrefaciens</name>
    <name type="common">Pseudomonas putrefaciens</name>
    <dbReference type="NCBI Taxonomy" id="24"/>
    <lineage>
        <taxon>Bacteria</taxon>
        <taxon>Pseudomonadati</taxon>
        <taxon>Pseudomonadota</taxon>
        <taxon>Gammaproteobacteria</taxon>
        <taxon>Alteromonadales</taxon>
        <taxon>Shewanellaceae</taxon>
        <taxon>Shewanella</taxon>
    </lineage>
</organism>
<feature type="transmembrane region" description="Helical" evidence="7">
    <location>
        <begin position="297"/>
        <end position="318"/>
    </location>
</feature>
<feature type="transmembrane region" description="Helical" evidence="7">
    <location>
        <begin position="345"/>
        <end position="364"/>
    </location>
</feature>
<dbReference type="PANTHER" id="PTHR30294">
    <property type="entry name" value="MEMBRANE COMPONENT OF ABC TRANSPORTER YHHJ-RELATED"/>
    <property type="match status" value="1"/>
</dbReference>
<evidence type="ECO:0000256" key="6">
    <source>
        <dbReference type="SAM" id="Coils"/>
    </source>
</evidence>
<reference evidence="9 10" key="1">
    <citation type="submission" date="2021-08" db="EMBL/GenBank/DDBJ databases">
        <title>Shewanella putrefaciens YZ-J, complete genome.</title>
        <authorList>
            <person name="Yi Z."/>
        </authorList>
    </citation>
    <scope>NUCLEOTIDE SEQUENCE [LARGE SCALE GENOMIC DNA]</scope>
    <source>
        <strain evidence="9 10">YZ-J</strain>
    </source>
</reference>
<comment type="subcellular location">
    <subcellularLocation>
        <location evidence="1">Cell membrane</location>
        <topology evidence="1">Multi-pass membrane protein</topology>
    </subcellularLocation>
</comment>
<feature type="transmembrane region" description="Helical" evidence="7">
    <location>
        <begin position="223"/>
        <end position="243"/>
    </location>
</feature>
<evidence type="ECO:0000256" key="4">
    <source>
        <dbReference type="ARBA" id="ARBA00022989"/>
    </source>
</evidence>
<keyword evidence="5 7" id="KW-0472">Membrane</keyword>
<dbReference type="Pfam" id="PF12698">
    <property type="entry name" value="ABC2_membrane_3"/>
    <property type="match status" value="1"/>
</dbReference>
<dbReference type="InterPro" id="IPR013525">
    <property type="entry name" value="ABC2_TM"/>
</dbReference>
<keyword evidence="10" id="KW-1185">Reference proteome</keyword>
<dbReference type="Proteomes" id="UP000827084">
    <property type="component" value="Chromosome"/>
</dbReference>
<proteinExistence type="predicted"/>
<feature type="transmembrane region" description="Helical" evidence="7">
    <location>
        <begin position="21"/>
        <end position="44"/>
    </location>
</feature>
<keyword evidence="3 7" id="KW-0812">Transmembrane</keyword>
<feature type="transmembrane region" description="Helical" evidence="7">
    <location>
        <begin position="171"/>
        <end position="193"/>
    </location>
</feature>
<evidence type="ECO:0000256" key="3">
    <source>
        <dbReference type="ARBA" id="ARBA00022692"/>
    </source>
</evidence>
<accession>A0ABX8XB48</accession>
<feature type="coiled-coil region" evidence="6">
    <location>
        <begin position="112"/>
        <end position="143"/>
    </location>
</feature>
<dbReference type="EMBL" id="CP080635">
    <property type="protein sequence ID" value="QYX72806.1"/>
    <property type="molecule type" value="Genomic_DNA"/>
</dbReference>
<sequence>MNKIIAMVRKELIDAARDKRSVMAGLYYAIGTPLIMCGLFMVLIGQLTSPDDLKITITNPDNAPDLVRFLSNKGITQGDVGAKDLKAIELIISTDYAEQMNQGKAAEITIVADNSEEKLQNSIRRLEKQLQAYSAEMGSLRLIARGIDPRVVQPLKVNVQDQATPDSKGGMILGIAIFTMIYSVFISGMNLAIDTSAGERERNSLALLLSHPLTTRQLVLSKIIAVGLFALLGLVLILLVSKIAYTFVPWQELGFSVNITSEFIALMLIVGIPVALMAACLQLFVSFMAKTFKEAQSYLTIVLFVPLALSMAASYNIAPDMLQWLPVSGQQQALMDFIKGKDLPMLQLLVSTLGTLAIAILLAFGMERSLKSEKVIFGL</sequence>
<dbReference type="GeneID" id="67445427"/>
<keyword evidence="4 7" id="KW-1133">Transmembrane helix</keyword>
<evidence type="ECO:0000313" key="9">
    <source>
        <dbReference type="EMBL" id="QYX72806.1"/>
    </source>
</evidence>
<evidence type="ECO:0000259" key="8">
    <source>
        <dbReference type="Pfam" id="PF12698"/>
    </source>
</evidence>
<dbReference type="PANTHER" id="PTHR30294:SF29">
    <property type="entry name" value="MULTIDRUG ABC TRANSPORTER PERMEASE YBHS-RELATED"/>
    <property type="match status" value="1"/>
</dbReference>
<evidence type="ECO:0000256" key="5">
    <source>
        <dbReference type="ARBA" id="ARBA00023136"/>
    </source>
</evidence>
<feature type="domain" description="ABC-2 type transporter transmembrane" evidence="8">
    <location>
        <begin position="28"/>
        <end position="363"/>
    </location>
</feature>
<keyword evidence="2" id="KW-1003">Cell membrane</keyword>
<gene>
    <name evidence="9" type="ORF">K3G22_19170</name>
</gene>
<keyword evidence="6" id="KW-0175">Coiled coil</keyword>
<name>A0ABX8XB48_SHEPU</name>
<evidence type="ECO:0000256" key="2">
    <source>
        <dbReference type="ARBA" id="ARBA00022475"/>
    </source>
</evidence>